<reference evidence="1 2" key="1">
    <citation type="submission" date="2018-11" db="EMBL/GenBank/DDBJ databases">
        <title>The first complete genome of Serratia liquefaciens isolated from metalophyte plant revel distinctness adaptive mechanisms in an extreme habitat.</title>
        <authorList>
            <person name="Caneschi W.L."/>
            <person name="Sanchez A.B."/>
            <person name="Felestrino E.B."/>
            <person name="Assis R.A.B."/>
            <person name="Lemes C.G.C."/>
            <person name="Cordeiro I.F."/>
            <person name="Fonseca N.P."/>
            <person name="Villa M."/>
            <person name="Vieira I.T."/>
            <person name="Moraes L.A."/>
            <person name="Kamino L.H.Y."/>
            <person name="do Carmo F."/>
            <person name="Garcia C.M."/>
            <person name="Almeida N.F."/>
            <person name="Silva R.S."/>
            <person name="Ferro J.A."/>
            <person name="Ferro M.I.T."/>
            <person name="Varani A.M."/>
            <person name="Ferreira R.M."/>
            <person name="dos Santos V.L."/>
            <person name="Silva U.C."/>
            <person name="Setubal J.C."/>
            <person name="Moreira L.M."/>
        </authorList>
    </citation>
    <scope>NUCLEOTIDE SEQUENCE [LARGE SCALE GENOMIC DNA]</scope>
    <source>
        <strain evidence="1 2">FG3</strain>
    </source>
</reference>
<protein>
    <submittedName>
        <fullName evidence="1">Uncharacterized protein</fullName>
    </submittedName>
</protein>
<dbReference type="Proteomes" id="UP000317572">
    <property type="component" value="Chromosome"/>
</dbReference>
<evidence type="ECO:0000313" key="2">
    <source>
        <dbReference type="Proteomes" id="UP000317572"/>
    </source>
</evidence>
<organism evidence="1 2">
    <name type="scientific">Serratia liquefaciens</name>
    <dbReference type="NCBI Taxonomy" id="614"/>
    <lineage>
        <taxon>Bacteria</taxon>
        <taxon>Pseudomonadati</taxon>
        <taxon>Pseudomonadota</taxon>
        <taxon>Gammaproteobacteria</taxon>
        <taxon>Enterobacterales</taxon>
        <taxon>Yersiniaceae</taxon>
        <taxon>Serratia</taxon>
    </lineage>
</organism>
<evidence type="ECO:0000313" key="1">
    <source>
        <dbReference type="EMBL" id="QDL31470.1"/>
    </source>
</evidence>
<gene>
    <name evidence="1" type="ORF">EGO53_06605</name>
</gene>
<accession>A0A515CTQ8</accession>
<proteinExistence type="predicted"/>
<dbReference type="AlphaFoldDB" id="A0A515CTQ8"/>
<sequence length="196" mass="22441">MTPQQRRKHLNALNEVASVTHKRYLGRPALLTGIQSAWIKSLLSVWGESMSGRTTPLKPRSHSCWRMEKGNRWSDKALERFTTALKQARDEGFQGQQALNRARAILWPKPATSAIDTAIHDDDVDFIEQSVLQAFDVSEPVYVVGVSYYTSRKKISDITRELQQIAPWLTVEQARERVKWCLQIFRAKVFLSAKNS</sequence>
<name>A0A515CTQ8_SERLI</name>
<dbReference type="EMBL" id="CP033893">
    <property type="protein sequence ID" value="QDL31470.1"/>
    <property type="molecule type" value="Genomic_DNA"/>
</dbReference>
<dbReference type="RefSeq" id="WP_142814982.1">
    <property type="nucleotide sequence ID" value="NZ_CP033893.1"/>
</dbReference>